<dbReference type="RefSeq" id="WP_348267304.1">
    <property type="nucleotide sequence ID" value="NZ_CP121194.1"/>
</dbReference>
<proteinExistence type="predicted"/>
<reference evidence="2" key="1">
    <citation type="submission" date="2023-03" db="EMBL/GenBank/DDBJ databases">
        <title>Edaphobacter sp.</title>
        <authorList>
            <person name="Huber K.J."/>
            <person name="Papendorf J."/>
            <person name="Pilke C."/>
            <person name="Bunk B."/>
            <person name="Sproeer C."/>
            <person name="Pester M."/>
        </authorList>
    </citation>
    <scope>NUCLEOTIDE SEQUENCE</scope>
    <source>
        <strain evidence="2">DSM 109919</strain>
        <strain evidence="3">DSM 109920</strain>
    </source>
</reference>
<evidence type="ECO:0000313" key="3">
    <source>
        <dbReference type="EMBL" id="XBH13180.1"/>
    </source>
</evidence>
<sequence>MIRSLLVLAFALSGAAAWAQSDAIEAALPDAPGAVRIQQQDVVALAEASLSTSGSGVEPCTLRRAMLDIPSRSKTIKPVRVPCSELVNPYQRFLDTSVIIPLTSKQKGYLAIHDLTTPANLMTIVAVSGFTIGVDSHTAYGPGWKGFGKNTGVSLLQDATGEFFGAFLIPSLTHQDPRYYRMPRASIPRRFAHAVARTFVASSDEGNLMPNYANLLGYPISAELSNLYVPGIHADPSSTIARVATGLATDPANNLITEFLPDVAKHISIRIIFVQRILNQVASEQQSGPF</sequence>
<gene>
    <name evidence="2" type="ORF">P4G45_15090</name>
    <name evidence="3" type="ORF">P8936_16045</name>
</gene>
<dbReference type="KEGG" id="epl:P4G45_15090"/>
<evidence type="ECO:0000256" key="1">
    <source>
        <dbReference type="SAM" id="SignalP"/>
    </source>
</evidence>
<dbReference type="EMBL" id="CP121194">
    <property type="protein sequence ID" value="XBH09795.1"/>
    <property type="molecule type" value="Genomic_DNA"/>
</dbReference>
<name>A0AAU7CXH3_9BACT</name>
<feature type="signal peptide" evidence="1">
    <location>
        <begin position="1"/>
        <end position="19"/>
    </location>
</feature>
<dbReference type="EMBL" id="CP121195">
    <property type="protein sequence ID" value="XBH13180.1"/>
    <property type="molecule type" value="Genomic_DNA"/>
</dbReference>
<feature type="chain" id="PRO_5043288436" evidence="1">
    <location>
        <begin position="20"/>
        <end position="290"/>
    </location>
</feature>
<keyword evidence="1" id="KW-0732">Signal</keyword>
<dbReference type="AlphaFoldDB" id="A0AAU7CXH3"/>
<evidence type="ECO:0000313" key="2">
    <source>
        <dbReference type="EMBL" id="XBH09795.1"/>
    </source>
</evidence>
<accession>A0AAU7CXH3</accession>
<accession>A0AAU7D6I7</accession>
<protein>
    <submittedName>
        <fullName evidence="2">Uncharacterized protein</fullName>
    </submittedName>
</protein>
<organism evidence="2">
    <name type="scientific">Edaphobacter paludis</name>
    <dbReference type="NCBI Taxonomy" id="3035702"/>
    <lineage>
        <taxon>Bacteria</taxon>
        <taxon>Pseudomonadati</taxon>
        <taxon>Acidobacteriota</taxon>
        <taxon>Terriglobia</taxon>
        <taxon>Terriglobales</taxon>
        <taxon>Acidobacteriaceae</taxon>
        <taxon>Edaphobacter</taxon>
    </lineage>
</organism>